<evidence type="ECO:0000256" key="6">
    <source>
        <dbReference type="ARBA" id="ARBA00023329"/>
    </source>
</evidence>
<keyword evidence="5" id="KW-0967">Endosome</keyword>
<dbReference type="Proteomes" id="UP001108240">
    <property type="component" value="Unplaced"/>
</dbReference>
<organism evidence="10 11">
    <name type="scientific">Cyprinus carpio carpio</name>
    <dbReference type="NCBI Taxonomy" id="630221"/>
    <lineage>
        <taxon>Eukaryota</taxon>
        <taxon>Metazoa</taxon>
        <taxon>Chordata</taxon>
        <taxon>Craniata</taxon>
        <taxon>Vertebrata</taxon>
        <taxon>Euteleostomi</taxon>
        <taxon>Actinopterygii</taxon>
        <taxon>Neopterygii</taxon>
        <taxon>Teleostei</taxon>
        <taxon>Ostariophysi</taxon>
        <taxon>Cypriniformes</taxon>
        <taxon>Cyprinidae</taxon>
        <taxon>Cyprininae</taxon>
        <taxon>Cyprinus</taxon>
    </lineage>
</organism>
<comment type="subcellular location">
    <subcellularLocation>
        <location evidence="2">Cytoplasmic vesicle</location>
    </subcellularLocation>
    <subcellularLocation>
        <location evidence="1">Early endosome</location>
    </subcellularLocation>
    <subcellularLocation>
        <location evidence="3">Late endosome</location>
    </subcellularLocation>
</comment>
<accession>A0A8C0Y7P8</accession>
<dbReference type="GO" id="GO:0006886">
    <property type="term" value="P:intracellular protein transport"/>
    <property type="evidence" value="ECO:0007669"/>
    <property type="project" value="TreeGrafter"/>
</dbReference>
<reference evidence="10" key="2">
    <citation type="submission" date="2025-09" db="UniProtKB">
        <authorList>
            <consortium name="Ensembl"/>
        </authorList>
    </citation>
    <scope>IDENTIFICATION</scope>
</reference>
<evidence type="ECO:0000256" key="1">
    <source>
        <dbReference type="ARBA" id="ARBA00004412"/>
    </source>
</evidence>
<keyword evidence="11" id="KW-1185">Reference proteome</keyword>
<sequence length="425" mass="49413">MTRAKPEDDEYWNSSKFKAFTFDDEDDEFSQLKESKRAVNSILVDEDEDEDDVERVSWSGEPVGSISWSVKETASSIRSGSEQSFPKIDTTPSLSKQGSGYSLSSLFKGNLHDLSPEETVRRMQKGRPFSLEKFRSLQDKLLLLDEAVAVYDGNVITAVSQILFRELMARDVALRHYVHYLKEMGEQKLLLMHYKEHLNIKDEGRRRDFLKSCLSLPFSQDDATHVQDHYTLLERQIIIEASDKKADAEIFKKFPRKASILNMPIITTLYYSCFYHYGESEGTFSSPSNIRKTFRISEKQYILTALGARAKLKSWFDVDSLFNTKNWLGYTKKKSPIGFHRVVDILHKNSAPVQVLQEYVNLIDDPDLKLSGALKYKCHDVVINTYRDLKDRQQLIVYREKLERDSPEYRKIQELLNNVQIRWKN</sequence>
<dbReference type="GO" id="GO:0005769">
    <property type="term" value="C:early endosome"/>
    <property type="evidence" value="ECO:0007669"/>
    <property type="project" value="UniProtKB-SubCell"/>
</dbReference>
<dbReference type="AlphaFoldDB" id="A0A8C0Y7P8"/>
<evidence type="ECO:0000313" key="10">
    <source>
        <dbReference type="Ensembl" id="ENSCCRP00000000783.2"/>
    </source>
</evidence>
<evidence type="ECO:0000256" key="7">
    <source>
        <dbReference type="ARBA" id="ARBA00029984"/>
    </source>
</evidence>
<evidence type="ECO:0000256" key="3">
    <source>
        <dbReference type="ARBA" id="ARBA00004603"/>
    </source>
</evidence>
<reference evidence="10" key="1">
    <citation type="submission" date="2025-08" db="UniProtKB">
        <authorList>
            <consortium name="Ensembl"/>
        </authorList>
    </citation>
    <scope>IDENTIFICATION</scope>
</reference>
<dbReference type="Ensembl" id="ENSCCRT00000000885.2">
    <property type="protein sequence ID" value="ENSCCRP00000000783.2"/>
    <property type="gene ID" value="ENSCCRG00000000511.2"/>
</dbReference>
<dbReference type="PANTHER" id="PTHR13364:SF6">
    <property type="entry name" value="SPERMATOGENESIS-DEFECTIVE PROTEIN 39 HOMOLOG"/>
    <property type="match status" value="1"/>
</dbReference>
<evidence type="ECO:0000256" key="8">
    <source>
        <dbReference type="ARBA" id="ARBA00031270"/>
    </source>
</evidence>
<evidence type="ECO:0000313" key="11">
    <source>
        <dbReference type="Proteomes" id="UP001108240"/>
    </source>
</evidence>
<evidence type="ECO:0000256" key="2">
    <source>
        <dbReference type="ARBA" id="ARBA00004541"/>
    </source>
</evidence>
<protein>
    <recommendedName>
        <fullName evidence="4">Spermatogenesis-defective protein 39 homolog</fullName>
    </recommendedName>
    <alternativeName>
        <fullName evidence="7">VPS33B-interacting protein in apical-basolateral polarity regulator</fullName>
    </alternativeName>
    <alternativeName>
        <fullName evidence="8">VPS33B-interacting protein in polarity and apical restriction</fullName>
    </alternativeName>
</protein>
<evidence type="ECO:0000256" key="9">
    <source>
        <dbReference type="SAM" id="MobiDB-lite"/>
    </source>
</evidence>
<proteinExistence type="predicted"/>
<evidence type="ECO:0000256" key="4">
    <source>
        <dbReference type="ARBA" id="ARBA00019368"/>
    </source>
</evidence>
<feature type="region of interest" description="Disordered" evidence="9">
    <location>
        <begin position="79"/>
        <end position="99"/>
    </location>
</feature>
<dbReference type="GO" id="GO:0005770">
    <property type="term" value="C:late endosome"/>
    <property type="evidence" value="ECO:0007669"/>
    <property type="project" value="UniProtKB-SubCell"/>
</dbReference>
<name>A0A8C0Y7P8_CYPCA</name>
<dbReference type="GO" id="GO:0007034">
    <property type="term" value="P:vacuolar transport"/>
    <property type="evidence" value="ECO:0007669"/>
    <property type="project" value="TreeGrafter"/>
</dbReference>
<dbReference type="InterPro" id="IPR040057">
    <property type="entry name" value="Spe-39"/>
</dbReference>
<keyword evidence="6" id="KW-0968">Cytoplasmic vesicle</keyword>
<dbReference type="PANTHER" id="PTHR13364">
    <property type="entry name" value="DEFECTIVE SPERMATOGENESIS PROTEIN 39"/>
    <property type="match status" value="1"/>
</dbReference>
<dbReference type="GeneTree" id="ENSGT00390000013955"/>
<evidence type="ECO:0000256" key="5">
    <source>
        <dbReference type="ARBA" id="ARBA00022753"/>
    </source>
</evidence>